<dbReference type="PANTHER" id="PTHR45807:SF7">
    <property type="entry name" value="TYROSINE-PROTEIN KINASE HOPSCOTCH"/>
    <property type="match status" value="1"/>
</dbReference>
<protein>
    <submittedName>
        <fullName evidence="3">Tyrosine-protein kinase JAK2-like</fullName>
    </submittedName>
</protein>
<gene>
    <name evidence="3" type="primary">LOC102806862</name>
</gene>
<dbReference type="Pfam" id="PF18377">
    <property type="entry name" value="FERM_F2"/>
    <property type="match status" value="1"/>
</dbReference>
<organism evidence="2 3">
    <name type="scientific">Saccoglossus kowalevskii</name>
    <name type="common">Acorn worm</name>
    <dbReference type="NCBI Taxonomy" id="10224"/>
    <lineage>
        <taxon>Eukaryota</taxon>
        <taxon>Metazoa</taxon>
        <taxon>Hemichordata</taxon>
        <taxon>Enteropneusta</taxon>
        <taxon>Harrimaniidae</taxon>
        <taxon>Saccoglossus</taxon>
    </lineage>
</organism>
<dbReference type="GeneID" id="102806862"/>
<evidence type="ECO:0000259" key="1">
    <source>
        <dbReference type="PROSITE" id="PS50057"/>
    </source>
</evidence>
<keyword evidence="2" id="KW-1185">Reference proteome</keyword>
<dbReference type="Proteomes" id="UP000694865">
    <property type="component" value="Unplaced"/>
</dbReference>
<dbReference type="PROSITE" id="PS50057">
    <property type="entry name" value="FERM_3"/>
    <property type="match status" value="1"/>
</dbReference>
<dbReference type="RefSeq" id="XP_006817708.1">
    <property type="nucleotide sequence ID" value="XM_006817645.1"/>
</dbReference>
<evidence type="ECO:0000313" key="2">
    <source>
        <dbReference type="Proteomes" id="UP000694865"/>
    </source>
</evidence>
<dbReference type="InterPro" id="IPR041046">
    <property type="entry name" value="FERM_F2"/>
</dbReference>
<dbReference type="InterPro" id="IPR035963">
    <property type="entry name" value="FERM_2"/>
</dbReference>
<proteinExistence type="predicted"/>
<dbReference type="InterPro" id="IPR000299">
    <property type="entry name" value="FERM_domain"/>
</dbReference>
<name>A0ABM0MCG7_SACKO</name>
<reference evidence="3" key="1">
    <citation type="submission" date="2025-08" db="UniProtKB">
        <authorList>
            <consortium name="RefSeq"/>
        </authorList>
    </citation>
    <scope>IDENTIFICATION</scope>
    <source>
        <tissue evidence="3">Testes</tissue>
    </source>
</reference>
<dbReference type="SUPFAM" id="SSF50729">
    <property type="entry name" value="PH domain-like"/>
    <property type="match status" value="1"/>
</dbReference>
<dbReference type="PANTHER" id="PTHR45807">
    <property type="entry name" value="TYROSINE-PROTEIN KINASE HOPSCOTCH"/>
    <property type="match status" value="1"/>
</dbReference>
<dbReference type="Gene3D" id="1.20.80.10">
    <property type="match status" value="1"/>
</dbReference>
<accession>A0ABM0MCG7</accession>
<evidence type="ECO:0000313" key="3">
    <source>
        <dbReference type="RefSeq" id="XP_006817708.1"/>
    </source>
</evidence>
<sequence length="327" mass="38163">MASYIPHNTVRVYLYNSAEPLQFYNLNGLTAEKLCYIVAAKIKYHTCVLSNRDITSFQLATKDDVSWLSPSRKIEGKMDLWFRLRYQFNRDKDCTGLGIAAMEYYYHQCRADFLQGRSWDIFEDQEVMGLTVMDMMRYALENDINKNIIMKKVNYKNYLPYPLPARLDWVFKKKTLKKRIKEGLCEFAQSSWQVADLKRTYIAHFEKKHDNLGMEIFQNGTQKIKVSGDNGVEITDGKLVRTFDFCDITDVMAVHTRLNGKIDVTINLRKGQPIRSCEMESEQAESLISLLDGYYRLLVDYYHFLCDEYKSPMLGNLLEARCHGPIS</sequence>
<dbReference type="InterPro" id="IPR014352">
    <property type="entry name" value="FERM/acyl-CoA-bd_prot_sf"/>
</dbReference>
<dbReference type="SUPFAM" id="SSF47031">
    <property type="entry name" value="Second domain of FERM"/>
    <property type="match status" value="1"/>
</dbReference>
<feature type="domain" description="FERM" evidence="1">
    <location>
        <begin position="8"/>
        <end position="302"/>
    </location>
</feature>
<dbReference type="InterPro" id="IPR051286">
    <property type="entry name" value="JAK"/>
</dbReference>